<dbReference type="HAMAP" id="MF_00003">
    <property type="entry name" value="RbfA"/>
    <property type="match status" value="1"/>
</dbReference>
<name>A0A381T5P1_9ZZZZ</name>
<gene>
    <name evidence="1" type="ORF">METZ01_LOCUS64364</name>
</gene>
<dbReference type="Gene3D" id="3.30.300.20">
    <property type="match status" value="1"/>
</dbReference>
<dbReference type="GO" id="GO:0043024">
    <property type="term" value="F:ribosomal small subunit binding"/>
    <property type="evidence" value="ECO:0007669"/>
    <property type="project" value="TreeGrafter"/>
</dbReference>
<dbReference type="GO" id="GO:0006364">
    <property type="term" value="P:rRNA processing"/>
    <property type="evidence" value="ECO:0007669"/>
    <property type="project" value="InterPro"/>
</dbReference>
<dbReference type="InterPro" id="IPR000238">
    <property type="entry name" value="RbfA"/>
</dbReference>
<reference evidence="1" key="1">
    <citation type="submission" date="2018-05" db="EMBL/GenBank/DDBJ databases">
        <authorList>
            <person name="Lanie J.A."/>
            <person name="Ng W.-L."/>
            <person name="Kazmierczak K.M."/>
            <person name="Andrzejewski T.M."/>
            <person name="Davidsen T.M."/>
            <person name="Wayne K.J."/>
            <person name="Tettelin H."/>
            <person name="Glass J.I."/>
            <person name="Rusch D."/>
            <person name="Podicherti R."/>
            <person name="Tsui H.-C.T."/>
            <person name="Winkler M.E."/>
        </authorList>
    </citation>
    <scope>NUCLEOTIDE SEQUENCE</scope>
</reference>
<dbReference type="AlphaFoldDB" id="A0A381T5P1"/>
<dbReference type="NCBIfam" id="TIGR00082">
    <property type="entry name" value="rbfA"/>
    <property type="match status" value="1"/>
</dbReference>
<evidence type="ECO:0000313" key="1">
    <source>
        <dbReference type="EMBL" id="SVA11510.1"/>
    </source>
</evidence>
<dbReference type="SUPFAM" id="SSF89919">
    <property type="entry name" value="Ribosome-binding factor A, RbfA"/>
    <property type="match status" value="1"/>
</dbReference>
<dbReference type="EMBL" id="UINC01004065">
    <property type="protein sequence ID" value="SVA11510.1"/>
    <property type="molecule type" value="Genomic_DNA"/>
</dbReference>
<dbReference type="PANTHER" id="PTHR33515">
    <property type="entry name" value="RIBOSOME-BINDING FACTOR A, CHLOROPLASTIC-RELATED"/>
    <property type="match status" value="1"/>
</dbReference>
<protein>
    <recommendedName>
        <fullName evidence="2">Ribosome-binding factor A</fullName>
    </recommendedName>
</protein>
<dbReference type="PROSITE" id="PS01319">
    <property type="entry name" value="RBFA"/>
    <property type="match status" value="1"/>
</dbReference>
<proteinExistence type="inferred from homology"/>
<dbReference type="InterPro" id="IPR020053">
    <property type="entry name" value="Ribosome-bd_factorA_CS"/>
</dbReference>
<accession>A0A381T5P1</accession>
<dbReference type="InterPro" id="IPR015946">
    <property type="entry name" value="KH_dom-like_a/b"/>
</dbReference>
<dbReference type="PANTHER" id="PTHR33515:SF1">
    <property type="entry name" value="RIBOSOME-BINDING FACTOR A, CHLOROPLASTIC-RELATED"/>
    <property type="match status" value="1"/>
</dbReference>
<evidence type="ECO:0008006" key="2">
    <source>
        <dbReference type="Google" id="ProtNLM"/>
    </source>
</evidence>
<dbReference type="GO" id="GO:0005829">
    <property type="term" value="C:cytosol"/>
    <property type="evidence" value="ECO:0007669"/>
    <property type="project" value="TreeGrafter"/>
</dbReference>
<dbReference type="InterPro" id="IPR023799">
    <property type="entry name" value="RbfA_dom_sf"/>
</dbReference>
<dbReference type="Pfam" id="PF02033">
    <property type="entry name" value="RBFA"/>
    <property type="match status" value="1"/>
</dbReference>
<sequence>MVQFRRERLGDQLRVEIADLIQQAVRDPRVGFVTVTEVRMSPDLKHARVYVSILGDEEQTAESFAALQRSRGFLKSQIGHRLKLRYVPQLRFVLDETLDKSARIESLLKETYGEK</sequence>
<organism evidence="1">
    <name type="scientific">marine metagenome</name>
    <dbReference type="NCBI Taxonomy" id="408172"/>
    <lineage>
        <taxon>unclassified sequences</taxon>
        <taxon>metagenomes</taxon>
        <taxon>ecological metagenomes</taxon>
    </lineage>
</organism>